<feature type="transmembrane region" description="Helical" evidence="1">
    <location>
        <begin position="289"/>
        <end position="307"/>
    </location>
</feature>
<feature type="transmembrane region" description="Helical" evidence="1">
    <location>
        <begin position="179"/>
        <end position="195"/>
    </location>
</feature>
<dbReference type="Proteomes" id="UP000230093">
    <property type="component" value="Unassembled WGS sequence"/>
</dbReference>
<proteinExistence type="predicted"/>
<feature type="transmembrane region" description="Helical" evidence="1">
    <location>
        <begin position="154"/>
        <end position="172"/>
    </location>
</feature>
<protein>
    <recommendedName>
        <fullName evidence="4">Glycosyltransferase RgtA/B/C/D-like domain-containing protein</fullName>
    </recommendedName>
</protein>
<feature type="transmembrane region" description="Helical" evidence="1">
    <location>
        <begin position="20"/>
        <end position="39"/>
    </location>
</feature>
<feature type="transmembrane region" description="Helical" evidence="1">
    <location>
        <begin position="236"/>
        <end position="256"/>
    </location>
</feature>
<name>A0A2H0W9N5_9BACT</name>
<accession>A0A2H0W9N5</accession>
<feature type="transmembrane region" description="Helical" evidence="1">
    <location>
        <begin position="128"/>
        <end position="148"/>
    </location>
</feature>
<feature type="transmembrane region" description="Helical" evidence="1">
    <location>
        <begin position="51"/>
        <end position="71"/>
    </location>
</feature>
<reference evidence="3" key="1">
    <citation type="submission" date="2017-09" db="EMBL/GenBank/DDBJ databases">
        <title>Depth-based differentiation of microbial function through sediment-hosted aquifers and enrichment of novel symbionts in the deep terrestrial subsurface.</title>
        <authorList>
            <person name="Probst A.J."/>
            <person name="Ladd B."/>
            <person name="Jarett J.K."/>
            <person name="Geller-Mcgrath D.E."/>
            <person name="Sieber C.M.K."/>
            <person name="Emerson J.B."/>
            <person name="Anantharaman K."/>
            <person name="Thomas B.C."/>
            <person name="Malmstrom R."/>
            <person name="Stieglmeier M."/>
            <person name="Klingl A."/>
            <person name="Woyke T."/>
            <person name="Ryan C.M."/>
            <person name="Banfield J.F."/>
        </authorList>
    </citation>
    <scope>NUCLEOTIDE SEQUENCE [LARGE SCALE GENOMIC DNA]</scope>
</reference>
<evidence type="ECO:0008006" key="4">
    <source>
        <dbReference type="Google" id="ProtNLM"/>
    </source>
</evidence>
<gene>
    <name evidence="2" type="ORF">COT75_01655</name>
</gene>
<keyword evidence="1" id="KW-1133">Transmembrane helix</keyword>
<sequence>MKSESLFYLLAKPFIYHLHGAFLVILVFFIGYFLLVFFYKDRLKKIRWLNLITILLVIILGLYCRLSLAGFTLGNYDLFSYEIVAKILSEGKNVYLYTHRYNYSPFWFTILFSLYKISLIFPKISFFFIVRAFLTLVDLVILLVLYKISKLKKIFFPPVAIGFFLNPISIIITGHHGQFENLSILFILLGVYFYLKNRKSKLPALLFLFGGIIKHIVFNQVLVFLNHIFKDKKKVVFSFGLSVLIFLGTFIPYWSLGRRGIIKNVFQYESLTGGYGISYFLEKINLDLVSVYSKIFILLFFSFAFIFKTKKLMRAVLINFLFFLTFTSGMSDQYLVLPLAIGALSYSWFFLGYTLIGSLYLFQSPVQLVLRQYNFVSSNIVWLLCLFWFIREVFQSYEKKN</sequence>
<evidence type="ECO:0000256" key="1">
    <source>
        <dbReference type="SAM" id="Phobius"/>
    </source>
</evidence>
<comment type="caution">
    <text evidence="2">The sequence shown here is derived from an EMBL/GenBank/DDBJ whole genome shotgun (WGS) entry which is preliminary data.</text>
</comment>
<feature type="transmembrane region" description="Helical" evidence="1">
    <location>
        <begin position="312"/>
        <end position="330"/>
    </location>
</feature>
<keyword evidence="1" id="KW-0812">Transmembrane</keyword>
<dbReference type="EMBL" id="PEZT01000010">
    <property type="protein sequence ID" value="PIS09363.1"/>
    <property type="molecule type" value="Genomic_DNA"/>
</dbReference>
<organism evidence="2 3">
    <name type="scientific">Candidatus Beckwithbacteria bacterium CG10_big_fil_rev_8_21_14_0_10_34_10</name>
    <dbReference type="NCBI Taxonomy" id="1974495"/>
    <lineage>
        <taxon>Bacteria</taxon>
        <taxon>Candidatus Beckwithiibacteriota</taxon>
    </lineage>
</organism>
<feature type="transmembrane region" description="Helical" evidence="1">
    <location>
        <begin position="373"/>
        <end position="390"/>
    </location>
</feature>
<dbReference type="AlphaFoldDB" id="A0A2H0W9N5"/>
<evidence type="ECO:0000313" key="3">
    <source>
        <dbReference type="Proteomes" id="UP000230093"/>
    </source>
</evidence>
<keyword evidence="1" id="KW-0472">Membrane</keyword>
<evidence type="ECO:0000313" key="2">
    <source>
        <dbReference type="EMBL" id="PIS09363.1"/>
    </source>
</evidence>
<feature type="transmembrane region" description="Helical" evidence="1">
    <location>
        <begin position="207"/>
        <end position="229"/>
    </location>
</feature>
<feature type="transmembrane region" description="Helical" evidence="1">
    <location>
        <begin position="336"/>
        <end position="361"/>
    </location>
</feature>